<dbReference type="PROSITE" id="PS50989">
    <property type="entry name" value="COA_CT_CTER"/>
    <property type="match status" value="1"/>
</dbReference>
<accession>A0A5S9F2J0</accession>
<keyword evidence="4" id="KW-1185">Reference proteome</keyword>
<dbReference type="GO" id="GO:0004658">
    <property type="term" value="F:propionyl-CoA carboxylase activity"/>
    <property type="evidence" value="ECO:0007669"/>
    <property type="project" value="TreeGrafter"/>
</dbReference>
<feature type="domain" description="CoA carboxyltransferase C-terminal" evidence="2">
    <location>
        <begin position="291"/>
        <end position="519"/>
    </location>
</feature>
<dbReference type="Pfam" id="PF01039">
    <property type="entry name" value="Carboxyl_trans"/>
    <property type="match status" value="1"/>
</dbReference>
<dbReference type="InterPro" id="IPR011763">
    <property type="entry name" value="COA_CT_C"/>
</dbReference>
<dbReference type="PANTHER" id="PTHR43842:SF2">
    <property type="entry name" value="PROPIONYL-COA CARBOXYLASE BETA CHAIN, MITOCHONDRIAL"/>
    <property type="match status" value="1"/>
</dbReference>
<evidence type="ECO:0000259" key="1">
    <source>
        <dbReference type="PROSITE" id="PS50980"/>
    </source>
</evidence>
<dbReference type="AlphaFoldDB" id="A0A5S9F2J0"/>
<name>A0A5S9F2J0_UABAM</name>
<dbReference type="InterPro" id="IPR011762">
    <property type="entry name" value="COA_CT_N"/>
</dbReference>
<evidence type="ECO:0000313" key="4">
    <source>
        <dbReference type="Proteomes" id="UP000326354"/>
    </source>
</evidence>
<protein>
    <submittedName>
        <fullName evidence="3">Propionyl-CoA carboxylase subunit alpha</fullName>
    </submittedName>
</protein>
<proteinExistence type="predicted"/>
<dbReference type="SUPFAM" id="SSF52096">
    <property type="entry name" value="ClpP/crotonase"/>
    <property type="match status" value="2"/>
</dbReference>
<dbReference type="Gene3D" id="3.90.226.10">
    <property type="entry name" value="2-enoyl-CoA Hydratase, Chain A, domain 1"/>
    <property type="match status" value="2"/>
</dbReference>
<dbReference type="Proteomes" id="UP000326354">
    <property type="component" value="Chromosome"/>
</dbReference>
<dbReference type="InterPro" id="IPR051047">
    <property type="entry name" value="AccD/PCCB"/>
</dbReference>
<dbReference type="EMBL" id="AP019860">
    <property type="protein sequence ID" value="BBM83498.1"/>
    <property type="molecule type" value="Genomic_DNA"/>
</dbReference>
<dbReference type="RefSeq" id="WP_151967695.1">
    <property type="nucleotide sequence ID" value="NZ_AP019860.1"/>
</dbReference>
<reference evidence="3 4" key="1">
    <citation type="submission" date="2019-08" db="EMBL/GenBank/DDBJ databases">
        <title>Complete genome sequence of Candidatus Uab amorphum.</title>
        <authorList>
            <person name="Shiratori T."/>
            <person name="Suzuki S."/>
            <person name="Kakizawa Y."/>
            <person name="Ishida K."/>
        </authorList>
    </citation>
    <scope>NUCLEOTIDE SEQUENCE [LARGE SCALE GENOMIC DNA]</scope>
    <source>
        <strain evidence="3 4">SRT547</strain>
    </source>
</reference>
<evidence type="ECO:0000259" key="2">
    <source>
        <dbReference type="PROSITE" id="PS50989"/>
    </source>
</evidence>
<dbReference type="InterPro" id="IPR034733">
    <property type="entry name" value="AcCoA_carboxyl_beta"/>
</dbReference>
<dbReference type="PANTHER" id="PTHR43842">
    <property type="entry name" value="PROPIONYL-COA CARBOXYLASE BETA CHAIN"/>
    <property type="match status" value="1"/>
</dbReference>
<dbReference type="KEGG" id="uam:UABAM_01850"/>
<feature type="domain" description="CoA carboxyltransferase N-terminal" evidence="1">
    <location>
        <begin position="31"/>
        <end position="277"/>
    </location>
</feature>
<dbReference type="PROSITE" id="PS50980">
    <property type="entry name" value="COA_CT_NTER"/>
    <property type="match status" value="1"/>
</dbReference>
<dbReference type="OrthoDB" id="9803706at2"/>
<organism evidence="3 4">
    <name type="scientific">Uabimicrobium amorphum</name>
    <dbReference type="NCBI Taxonomy" id="2596890"/>
    <lineage>
        <taxon>Bacteria</taxon>
        <taxon>Pseudomonadati</taxon>
        <taxon>Planctomycetota</taxon>
        <taxon>Candidatus Uabimicrobiia</taxon>
        <taxon>Candidatus Uabimicrobiales</taxon>
        <taxon>Candidatus Uabimicrobiaceae</taxon>
        <taxon>Candidatus Uabimicrobium</taxon>
    </lineage>
</organism>
<evidence type="ECO:0000313" key="3">
    <source>
        <dbReference type="EMBL" id="BBM83498.1"/>
    </source>
</evidence>
<sequence>MSDNEIPLAKQLAVKELKLFTAKEKAANSTFAAKENLFSEKRSLAKKGGGERAVRVYHGSGKKTARERIQSCVDGGAFYEIDQFVGKTILGDGVVTGWGFVKGRKTFFVSWDFTIIAGTCGHDNASKVVKIQEMALKEKCPLVVLNDSGGARIQEGMLSLAAYSRIFYGNSSKLSGRVPQVSLIMGNCAGGAVYSPAMTDLIIMTEKSFMAITGPVVLKAATGVDVKASELGGAHIQEEHAGVVHLVAKDDDDALRMAQKFLSFLPQSHREKPLVKDTADCSERETKVTYELLKEVGENAFDMRVVIKDVVDDGYYFEIQKNFAPNVSVGFARVAGVPIGIIANNSRYKAGCLDIDSSCKAAKFVNLCNLFNVPIVNFVDVPGFLAALEQERGGIIRHGAKLLFAQCIATVPKISLIIRKSFGGAYCVMLSKDIHTDRVYALPNATLAVMGAEGAVDVIHRKMLAGIEDKDERQKKRQELIDQYNEEHLNPWEAAQYGKVDDVIEAKNLRRVVARELPQLFRSYEPPVADRKYPNIPL</sequence>
<dbReference type="InterPro" id="IPR029045">
    <property type="entry name" value="ClpP/crotonase-like_dom_sf"/>
</dbReference>
<gene>
    <name evidence="3" type="ORF">UABAM_01850</name>
</gene>